<protein>
    <submittedName>
        <fullName evidence="1">Uncharacterized protein</fullName>
    </submittedName>
</protein>
<dbReference type="EMBL" id="PSZC01000021">
    <property type="protein sequence ID" value="PPJ35447.1"/>
    <property type="molecule type" value="Genomic_DNA"/>
</dbReference>
<sequence>MLMRDADSCPRAHRHHTFRTALACPHRRAILTLLGCSWPAMHFGSELGDVGPTLRLGFGCDGRGGQTGAVACHGAFDRLAEVPPDIPGPHM</sequence>
<name>A0A2S6AJQ9_9NOCA</name>
<accession>A0A2S6AJQ9</accession>
<reference evidence="1 2" key="1">
    <citation type="submission" date="2018-02" db="EMBL/GenBank/DDBJ databases">
        <title>8 Nocardia nova and 1 Nocardia cyriacigeorgica strain used for evolution to TMP-SMX.</title>
        <authorList>
            <person name="Mehta H."/>
            <person name="Weng J."/>
            <person name="Shamoo Y."/>
        </authorList>
    </citation>
    <scope>NUCLEOTIDE SEQUENCE [LARGE SCALE GENOMIC DNA]</scope>
    <source>
        <strain evidence="1 2">MDA3139</strain>
    </source>
</reference>
<gene>
    <name evidence="1" type="ORF">C5E45_25605</name>
</gene>
<dbReference type="Proteomes" id="UP000239874">
    <property type="component" value="Unassembled WGS sequence"/>
</dbReference>
<comment type="caution">
    <text evidence="1">The sequence shown here is derived from an EMBL/GenBank/DDBJ whole genome shotgun (WGS) entry which is preliminary data.</text>
</comment>
<evidence type="ECO:0000313" key="1">
    <source>
        <dbReference type="EMBL" id="PPJ35447.1"/>
    </source>
</evidence>
<organism evidence="1 2">
    <name type="scientific">Nocardia nova</name>
    <dbReference type="NCBI Taxonomy" id="37330"/>
    <lineage>
        <taxon>Bacteria</taxon>
        <taxon>Bacillati</taxon>
        <taxon>Actinomycetota</taxon>
        <taxon>Actinomycetes</taxon>
        <taxon>Mycobacteriales</taxon>
        <taxon>Nocardiaceae</taxon>
        <taxon>Nocardia</taxon>
    </lineage>
</organism>
<dbReference type="AlphaFoldDB" id="A0A2S6AJQ9"/>
<proteinExistence type="predicted"/>
<evidence type="ECO:0000313" key="2">
    <source>
        <dbReference type="Proteomes" id="UP000239874"/>
    </source>
</evidence>